<reference evidence="1 2" key="1">
    <citation type="submission" date="2021-07" db="EMBL/GenBank/DDBJ databases">
        <title>The draft genome sequence of Sphingomicrobium sp. B8.</title>
        <authorList>
            <person name="Mu L."/>
        </authorList>
    </citation>
    <scope>NUCLEOTIDE SEQUENCE [LARGE SCALE GENOMIC DNA]</scope>
    <source>
        <strain evidence="1 2">B8</strain>
    </source>
</reference>
<dbReference type="Pfam" id="PF05159">
    <property type="entry name" value="Capsule_synth"/>
    <property type="match status" value="4"/>
</dbReference>
<sequence length="730" mass="81558">MDDKTTMNALASGGGPKAFLGNPRAYFADSRHAPLVWLSYVLPGRSPVQSWARAADRSAPAGARDDRFPDVGADTPVTPSRKLSIKPSLAAFLGQWPRWAWAREVAVGDLVIGWGYRKSGRKAVSVAKRKGARHLLIEDGFLRSVDRDGAEIGIALDQDGIYYDASSNSRLFDLIRKPLSAEERERAASLATRWRKLGLSKYNGGRPYDGPLPDRFVLVIDQVQGDLSIRHGRADQKSFEAMLAAALEHDPDVDVVLKAHPDATGKPRKSHFDLARLSTNPRIHMIADHSHVASLIERAEAVFTVTSQVGFEVLMHGKPVHVFGMPFYAGWGLTSDALNWDGRVDVPLEQLVHAALIDYPRYWHPVRQQEIEAESAMDLVGANIALRRQQPAIVFAMGFSRWKRPFIADFLQGSTVRFVASAKEIPEGATLILWGRKPAPQDRDDLNILRIEDGFLRSSGLGANLVRPLSLVLDDVGIYYDASTPSRLEQVLQHSDYDDEQRERAANLRRSIIDARLNKYNLGGTAWRRPDGDRKVVLVVGQVEGDASIRFGSPDVRTNAELLKRVRAEHPDDYIVYKPHPDVLAGLRQQGTDFTAPDLPYDELIEHADPVALLETVDHVHTMTSLMGFEALLRGVKVTCHGLPFYAGWGLTDDRIDCPRRTAQRTLDELVHATLIDYPRYFSPRGRMFASPEDILVELADLAGGRPAQRSLPRRAFNFVVTRWVKWRDR</sequence>
<dbReference type="InterPro" id="IPR007833">
    <property type="entry name" value="Capsule_polysaccharide_synth"/>
</dbReference>
<dbReference type="CDD" id="cd16440">
    <property type="entry name" value="beta_Kdo_transferase_KpsC_1"/>
    <property type="match status" value="1"/>
</dbReference>
<organism evidence="1 2">
    <name type="scientific">Sphingomicrobium clamense</name>
    <dbReference type="NCBI Taxonomy" id="2851013"/>
    <lineage>
        <taxon>Bacteria</taxon>
        <taxon>Pseudomonadati</taxon>
        <taxon>Pseudomonadota</taxon>
        <taxon>Alphaproteobacteria</taxon>
        <taxon>Sphingomonadales</taxon>
        <taxon>Sphingomonadaceae</taxon>
        <taxon>Sphingomicrobium</taxon>
    </lineage>
</organism>
<gene>
    <name evidence="1" type="ORF">KTQ36_01480</name>
</gene>
<evidence type="ECO:0000313" key="2">
    <source>
        <dbReference type="Proteomes" id="UP000698028"/>
    </source>
</evidence>
<protein>
    <recommendedName>
        <fullName evidence="3">Capsular polysaccharide biosynthesis protein</fullName>
    </recommendedName>
</protein>
<evidence type="ECO:0008006" key="3">
    <source>
        <dbReference type="Google" id="ProtNLM"/>
    </source>
</evidence>
<name>A0ABS6V347_9SPHN</name>
<dbReference type="EMBL" id="JAHVAH010000001">
    <property type="protein sequence ID" value="MBW0143964.1"/>
    <property type="molecule type" value="Genomic_DNA"/>
</dbReference>
<evidence type="ECO:0000313" key="1">
    <source>
        <dbReference type="EMBL" id="MBW0143964.1"/>
    </source>
</evidence>
<dbReference type="RefSeq" id="WP_218632002.1">
    <property type="nucleotide sequence ID" value="NZ_JAHVAH010000001.1"/>
</dbReference>
<accession>A0ABS6V347</accession>
<dbReference type="CDD" id="cd16439">
    <property type="entry name" value="beta_Kdo_transferase_KpsC_2"/>
    <property type="match status" value="1"/>
</dbReference>
<proteinExistence type="predicted"/>
<keyword evidence="2" id="KW-1185">Reference proteome</keyword>
<dbReference type="Proteomes" id="UP000698028">
    <property type="component" value="Unassembled WGS sequence"/>
</dbReference>
<comment type="caution">
    <text evidence="1">The sequence shown here is derived from an EMBL/GenBank/DDBJ whole genome shotgun (WGS) entry which is preliminary data.</text>
</comment>